<reference evidence="1" key="1">
    <citation type="submission" date="2020-04" db="EMBL/GenBank/DDBJ databases">
        <authorList>
            <person name="Alioto T."/>
            <person name="Alioto T."/>
            <person name="Gomez Garrido J."/>
        </authorList>
    </citation>
    <scope>NUCLEOTIDE SEQUENCE</scope>
    <source>
        <strain evidence="1">A484AB</strain>
    </source>
</reference>
<comment type="caution">
    <text evidence="1">The sequence shown here is derived from an EMBL/GenBank/DDBJ whole genome shotgun (WGS) entry which is preliminary data.</text>
</comment>
<protein>
    <submittedName>
        <fullName evidence="1">Uncharacterized protein</fullName>
    </submittedName>
</protein>
<dbReference type="InterPro" id="IPR029034">
    <property type="entry name" value="Cystine-knot_cytokine"/>
</dbReference>
<dbReference type="Gene3D" id="2.10.90.10">
    <property type="entry name" value="Cystine-knot cytokines"/>
    <property type="match status" value="1"/>
</dbReference>
<keyword evidence="2" id="KW-1185">Reference proteome</keyword>
<dbReference type="Proteomes" id="UP001152795">
    <property type="component" value="Unassembled WGS sequence"/>
</dbReference>
<evidence type="ECO:0000313" key="1">
    <source>
        <dbReference type="EMBL" id="CAB3983761.1"/>
    </source>
</evidence>
<gene>
    <name evidence="1" type="ORF">PACLA_8A021513</name>
</gene>
<accession>A0A7D9DG69</accession>
<dbReference type="OrthoDB" id="5981938at2759"/>
<sequence>MASTDHVQFVQLMTTVVSAIQLYSYSVVTGSNFPKMYGHFVVYFTSIICLQLTQSADILDSSDGIDCQPLEQVVAVNSNGRPYFVMLQRCQGSFEDENPERKRCTFNESENVRVQITSGGETDKVEYVILKNHTSCKGECAIECPVPKLFRQDKENCGCTCMHTTAPPGSECGSDQSWDSQECNCKCNLDKNNPPSGKKLDEKQCKFVCKPRDCPGRLKFDSTTCRCAPVVGYVVNEAEPDNTQQGKILAAVVMGEFVFLCLIFDVILYTKKTGLMRYVWFNVLCKSRGNPGDESAGTSPESMHLKNVDEENVPPQDTMVNRNGHTLLAQPVASK</sequence>
<proteinExistence type="predicted"/>
<dbReference type="EMBL" id="CACRXK020000653">
    <property type="protein sequence ID" value="CAB3983761.1"/>
    <property type="molecule type" value="Genomic_DNA"/>
</dbReference>
<name>A0A7D9DG69_PARCT</name>
<evidence type="ECO:0000313" key="2">
    <source>
        <dbReference type="Proteomes" id="UP001152795"/>
    </source>
</evidence>
<organism evidence="1 2">
    <name type="scientific">Paramuricea clavata</name>
    <name type="common">Red gorgonian</name>
    <name type="synonym">Violescent sea-whip</name>
    <dbReference type="NCBI Taxonomy" id="317549"/>
    <lineage>
        <taxon>Eukaryota</taxon>
        <taxon>Metazoa</taxon>
        <taxon>Cnidaria</taxon>
        <taxon>Anthozoa</taxon>
        <taxon>Octocorallia</taxon>
        <taxon>Malacalcyonacea</taxon>
        <taxon>Plexauridae</taxon>
        <taxon>Paramuricea</taxon>
    </lineage>
</organism>
<dbReference type="SUPFAM" id="SSF57501">
    <property type="entry name" value="Cystine-knot cytokines"/>
    <property type="match status" value="1"/>
</dbReference>
<dbReference type="AlphaFoldDB" id="A0A7D9DG69"/>